<dbReference type="Proteomes" id="UP001642540">
    <property type="component" value="Unassembled WGS sequence"/>
</dbReference>
<protein>
    <submittedName>
        <fullName evidence="2">Uncharacterized protein</fullName>
    </submittedName>
</protein>
<gene>
    <name evidence="2" type="ORF">ODALV1_LOCUS25089</name>
</gene>
<keyword evidence="1" id="KW-0472">Membrane</keyword>
<feature type="transmembrane region" description="Helical" evidence="1">
    <location>
        <begin position="128"/>
        <end position="147"/>
    </location>
</feature>
<dbReference type="EMBL" id="CAXLJM020000099">
    <property type="protein sequence ID" value="CAL8133489.1"/>
    <property type="molecule type" value="Genomic_DNA"/>
</dbReference>
<keyword evidence="1" id="KW-0812">Transmembrane</keyword>
<keyword evidence="3" id="KW-1185">Reference proteome</keyword>
<organism evidence="2 3">
    <name type="scientific">Orchesella dallaii</name>
    <dbReference type="NCBI Taxonomy" id="48710"/>
    <lineage>
        <taxon>Eukaryota</taxon>
        <taxon>Metazoa</taxon>
        <taxon>Ecdysozoa</taxon>
        <taxon>Arthropoda</taxon>
        <taxon>Hexapoda</taxon>
        <taxon>Collembola</taxon>
        <taxon>Entomobryomorpha</taxon>
        <taxon>Entomobryoidea</taxon>
        <taxon>Orchesellidae</taxon>
        <taxon>Orchesellinae</taxon>
        <taxon>Orchesella</taxon>
    </lineage>
</organism>
<sequence length="265" mass="30508">MVCFSFHLRVRVDFSIDLIVHSSLLSLILWQGIPLYGKWNTIKDPGEFIEIVPESENKTVTTNLNENFEHTLFGPFFNFLPLFVIGLVIKLTLGSDRNLMDAVKVLEALRTAFDSTVAKQLNRAYRSAGLYFLALFSLIVGLLSVNGWTKCTIFAVVWIVLFSCQVLSVMINLEGVMIRIYDNLHALRSHSQQILPGIQPEPDIFHIHDDYEQDVIYIYDAFDEEVIFLETSVPRIQYGADVVNELEINYDQAFYFRIFVTDFFN</sequence>
<feature type="transmembrane region" description="Helical" evidence="1">
    <location>
        <begin position="153"/>
        <end position="173"/>
    </location>
</feature>
<comment type="caution">
    <text evidence="2">The sequence shown here is derived from an EMBL/GenBank/DDBJ whole genome shotgun (WGS) entry which is preliminary data.</text>
</comment>
<name>A0ABP1RR56_9HEXA</name>
<keyword evidence="1" id="KW-1133">Transmembrane helix</keyword>
<feature type="transmembrane region" description="Helical" evidence="1">
    <location>
        <begin position="72"/>
        <end position="93"/>
    </location>
</feature>
<evidence type="ECO:0000313" key="3">
    <source>
        <dbReference type="Proteomes" id="UP001642540"/>
    </source>
</evidence>
<accession>A0ABP1RR56</accession>
<feature type="transmembrane region" description="Helical" evidence="1">
    <location>
        <begin position="12"/>
        <end position="33"/>
    </location>
</feature>
<evidence type="ECO:0000313" key="2">
    <source>
        <dbReference type="EMBL" id="CAL8133489.1"/>
    </source>
</evidence>
<proteinExistence type="predicted"/>
<reference evidence="2 3" key="1">
    <citation type="submission" date="2024-08" db="EMBL/GenBank/DDBJ databases">
        <authorList>
            <person name="Cucini C."/>
            <person name="Frati F."/>
        </authorList>
    </citation>
    <scope>NUCLEOTIDE SEQUENCE [LARGE SCALE GENOMIC DNA]</scope>
</reference>
<evidence type="ECO:0000256" key="1">
    <source>
        <dbReference type="SAM" id="Phobius"/>
    </source>
</evidence>